<evidence type="ECO:0000313" key="2">
    <source>
        <dbReference type="EMBL" id="CAH1984162.1"/>
    </source>
</evidence>
<name>A0A9P0PFZ7_ACAOB</name>
<dbReference type="EMBL" id="CAKOFQ010006952">
    <property type="protein sequence ID" value="CAH1984162.1"/>
    <property type="molecule type" value="Genomic_DNA"/>
</dbReference>
<proteinExistence type="predicted"/>
<reference evidence="2" key="1">
    <citation type="submission" date="2022-03" db="EMBL/GenBank/DDBJ databases">
        <authorList>
            <person name="Sayadi A."/>
        </authorList>
    </citation>
    <scope>NUCLEOTIDE SEQUENCE</scope>
</reference>
<protein>
    <submittedName>
        <fullName evidence="2">Uncharacterized protein</fullName>
    </submittedName>
</protein>
<feature type="region of interest" description="Disordered" evidence="1">
    <location>
        <begin position="1"/>
        <end position="34"/>
    </location>
</feature>
<sequence>MESDDSISDDHFFDDGDEQPTEESNVPSQKVEKSTGKYVVVQLEQSYFPGEITNVSTVEATVNVMERA</sequence>
<evidence type="ECO:0000313" key="3">
    <source>
        <dbReference type="Proteomes" id="UP001152888"/>
    </source>
</evidence>
<accession>A0A9P0PFZ7</accession>
<keyword evidence="3" id="KW-1185">Reference proteome</keyword>
<dbReference type="AlphaFoldDB" id="A0A9P0PFZ7"/>
<dbReference type="Proteomes" id="UP001152888">
    <property type="component" value="Unassembled WGS sequence"/>
</dbReference>
<comment type="caution">
    <text evidence="2">The sequence shown here is derived from an EMBL/GenBank/DDBJ whole genome shotgun (WGS) entry which is preliminary data.</text>
</comment>
<gene>
    <name evidence="2" type="ORF">ACAOBT_LOCUS15939</name>
</gene>
<evidence type="ECO:0000256" key="1">
    <source>
        <dbReference type="SAM" id="MobiDB-lite"/>
    </source>
</evidence>
<organism evidence="2 3">
    <name type="scientific">Acanthoscelides obtectus</name>
    <name type="common">Bean weevil</name>
    <name type="synonym">Bruchus obtectus</name>
    <dbReference type="NCBI Taxonomy" id="200917"/>
    <lineage>
        <taxon>Eukaryota</taxon>
        <taxon>Metazoa</taxon>
        <taxon>Ecdysozoa</taxon>
        <taxon>Arthropoda</taxon>
        <taxon>Hexapoda</taxon>
        <taxon>Insecta</taxon>
        <taxon>Pterygota</taxon>
        <taxon>Neoptera</taxon>
        <taxon>Endopterygota</taxon>
        <taxon>Coleoptera</taxon>
        <taxon>Polyphaga</taxon>
        <taxon>Cucujiformia</taxon>
        <taxon>Chrysomeloidea</taxon>
        <taxon>Chrysomelidae</taxon>
        <taxon>Bruchinae</taxon>
        <taxon>Bruchini</taxon>
        <taxon>Acanthoscelides</taxon>
    </lineage>
</organism>